<dbReference type="InterPro" id="IPR004839">
    <property type="entry name" value="Aminotransferase_I/II_large"/>
</dbReference>
<sequence length="432" mass="47350">MKIKIKGQTGQEIFESVRSLIASGELEEGGALPPVRELALEVGVNRNTVASVYQRLVKAGLAETKGRLGTRVKARQTAGQHDGITETQLVDLADGNLKREWLPDLNQIAQQSDFKQFVYGESPILPEVENYGREWFKSDCPEEMGLTITGGAIDSLERLLATYLLPGDKIAVEDPCYLGSANAIKLAGMISAGVSMDSEGMLPEELDAQLKKGARAVLFTPRAQNPTGCCYSKARAKEIRDVLARYPNVPVLVDDHYALLSTSEYQNLIADNTQHWAVYRSVSKGLGPDLRLAFVAADPVTTSRLQSRLIPGMTWVSRVLQAMVFTALQSETVQKQLADTSEKCRQSRLWLIRALAKNGLSVSEDIEGVNVWVPVNGDSQGAAYELSKMGWLVRPGSLYDIDGQSKGLRITIVKLDEEQAQRLAEDIVSVCL</sequence>
<dbReference type="InterPro" id="IPR000524">
    <property type="entry name" value="Tscrpt_reg_HTH_GntR"/>
</dbReference>
<name>A0AAV2VTJ0_9VIBR</name>
<evidence type="ECO:0000256" key="1">
    <source>
        <dbReference type="ARBA" id="ARBA00005384"/>
    </source>
</evidence>
<protein>
    <submittedName>
        <fullName evidence="7">Transcriptional regulatory protein ptsJ</fullName>
    </submittedName>
</protein>
<feature type="domain" description="HTH gntR-type" evidence="6">
    <location>
        <begin position="7"/>
        <end position="75"/>
    </location>
</feature>
<dbReference type="InterPro" id="IPR015421">
    <property type="entry name" value="PyrdxlP-dep_Trfase_major"/>
</dbReference>
<reference evidence="7 8" key="1">
    <citation type="journal article" date="2013" name="ISME J.">
        <title>Comparative genomics of pathogenic lineages of Vibrio nigripulchritudo identifies virulence-associated traits.</title>
        <authorList>
            <person name="Goudenege D."/>
            <person name="Labreuche Y."/>
            <person name="Krin E."/>
            <person name="Ansquer D."/>
            <person name="Mangenot S."/>
            <person name="Calteau A."/>
            <person name="Medigue C."/>
            <person name="Mazel D."/>
            <person name="Polz M.F."/>
            <person name="Le Roux F."/>
        </authorList>
    </citation>
    <scope>NUCLEOTIDE SEQUENCE [LARGE SCALE GENOMIC DNA]</scope>
    <source>
        <strain evidence="7 8">SOn1</strain>
    </source>
</reference>
<dbReference type="InterPro" id="IPR015424">
    <property type="entry name" value="PyrdxlP-dep_Trfase"/>
</dbReference>
<dbReference type="PANTHER" id="PTHR46577">
    <property type="entry name" value="HTH-TYPE TRANSCRIPTIONAL REGULATORY PROTEIN GABR"/>
    <property type="match status" value="1"/>
</dbReference>
<evidence type="ECO:0000256" key="2">
    <source>
        <dbReference type="ARBA" id="ARBA00022898"/>
    </source>
</evidence>
<dbReference type="AlphaFoldDB" id="A0AAV2VTJ0"/>
<evidence type="ECO:0000259" key="6">
    <source>
        <dbReference type="PROSITE" id="PS50949"/>
    </source>
</evidence>
<evidence type="ECO:0000256" key="3">
    <source>
        <dbReference type="ARBA" id="ARBA00023015"/>
    </source>
</evidence>
<dbReference type="Proteomes" id="UP000018211">
    <property type="component" value="Unassembled WGS sequence"/>
</dbReference>
<dbReference type="GO" id="GO:0003677">
    <property type="term" value="F:DNA binding"/>
    <property type="evidence" value="ECO:0007669"/>
    <property type="project" value="UniProtKB-KW"/>
</dbReference>
<proteinExistence type="inferred from homology"/>
<gene>
    <name evidence="7" type="primary">ptsJ</name>
    <name evidence="7" type="ORF">VIBNISOn1_340069</name>
</gene>
<dbReference type="InterPro" id="IPR036390">
    <property type="entry name" value="WH_DNA-bd_sf"/>
</dbReference>
<dbReference type="RefSeq" id="WP_022612452.1">
    <property type="nucleotide sequence ID" value="NZ_LK391965.1"/>
</dbReference>
<dbReference type="PANTHER" id="PTHR46577:SF2">
    <property type="entry name" value="TRANSCRIPTIONAL REGULATORY PROTEIN"/>
    <property type="match status" value="1"/>
</dbReference>
<dbReference type="CDD" id="cd00609">
    <property type="entry name" value="AAT_like"/>
    <property type="match status" value="1"/>
</dbReference>
<dbReference type="SUPFAM" id="SSF53383">
    <property type="entry name" value="PLP-dependent transferases"/>
    <property type="match status" value="1"/>
</dbReference>
<evidence type="ECO:0000313" key="7">
    <source>
        <dbReference type="EMBL" id="CCO47753.1"/>
    </source>
</evidence>
<dbReference type="SMART" id="SM00345">
    <property type="entry name" value="HTH_GNTR"/>
    <property type="match status" value="1"/>
</dbReference>
<keyword evidence="3" id="KW-0805">Transcription regulation</keyword>
<comment type="similarity">
    <text evidence="1">In the C-terminal section; belongs to the class-I pyridoxal-phosphate-dependent aminotransferase family.</text>
</comment>
<dbReference type="Gene3D" id="3.40.640.10">
    <property type="entry name" value="Type I PLP-dependent aspartate aminotransferase-like (Major domain)"/>
    <property type="match status" value="1"/>
</dbReference>
<keyword evidence="2" id="KW-0663">Pyridoxal phosphate</keyword>
<evidence type="ECO:0000256" key="5">
    <source>
        <dbReference type="ARBA" id="ARBA00023163"/>
    </source>
</evidence>
<evidence type="ECO:0000256" key="4">
    <source>
        <dbReference type="ARBA" id="ARBA00023125"/>
    </source>
</evidence>
<dbReference type="InterPro" id="IPR051446">
    <property type="entry name" value="HTH_trans_reg/aminotransferase"/>
</dbReference>
<dbReference type="GO" id="GO:0003700">
    <property type="term" value="F:DNA-binding transcription factor activity"/>
    <property type="evidence" value="ECO:0007669"/>
    <property type="project" value="InterPro"/>
</dbReference>
<dbReference type="InterPro" id="IPR036388">
    <property type="entry name" value="WH-like_DNA-bd_sf"/>
</dbReference>
<dbReference type="GO" id="GO:0030170">
    <property type="term" value="F:pyridoxal phosphate binding"/>
    <property type="evidence" value="ECO:0007669"/>
    <property type="project" value="InterPro"/>
</dbReference>
<dbReference type="CDD" id="cd07377">
    <property type="entry name" value="WHTH_GntR"/>
    <property type="match status" value="1"/>
</dbReference>
<keyword evidence="4" id="KW-0238">DNA-binding</keyword>
<comment type="caution">
    <text evidence="7">The sequence shown here is derived from an EMBL/GenBank/DDBJ whole genome shotgun (WGS) entry which is preliminary data.</text>
</comment>
<evidence type="ECO:0000313" key="8">
    <source>
        <dbReference type="Proteomes" id="UP000018211"/>
    </source>
</evidence>
<keyword evidence="5" id="KW-0804">Transcription</keyword>
<dbReference type="Pfam" id="PF00155">
    <property type="entry name" value="Aminotran_1_2"/>
    <property type="match status" value="1"/>
</dbReference>
<accession>A0AAV2VTJ0</accession>
<dbReference type="SUPFAM" id="SSF46785">
    <property type="entry name" value="Winged helix' DNA-binding domain"/>
    <property type="match status" value="1"/>
</dbReference>
<dbReference type="PROSITE" id="PS50949">
    <property type="entry name" value="HTH_GNTR"/>
    <property type="match status" value="1"/>
</dbReference>
<dbReference type="Gene3D" id="1.10.10.10">
    <property type="entry name" value="Winged helix-like DNA-binding domain superfamily/Winged helix DNA-binding domain"/>
    <property type="match status" value="1"/>
</dbReference>
<organism evidence="7 8">
    <name type="scientific">Vibrio nigripulchritudo SOn1</name>
    <dbReference type="NCBI Taxonomy" id="1238450"/>
    <lineage>
        <taxon>Bacteria</taxon>
        <taxon>Pseudomonadati</taxon>
        <taxon>Pseudomonadota</taxon>
        <taxon>Gammaproteobacteria</taxon>
        <taxon>Vibrionales</taxon>
        <taxon>Vibrionaceae</taxon>
        <taxon>Vibrio</taxon>
    </lineage>
</organism>
<dbReference type="Pfam" id="PF00392">
    <property type="entry name" value="GntR"/>
    <property type="match status" value="1"/>
</dbReference>
<dbReference type="EMBL" id="CAOF01000125">
    <property type="protein sequence ID" value="CCO47753.1"/>
    <property type="molecule type" value="Genomic_DNA"/>
</dbReference>